<keyword evidence="3" id="KW-0808">Transferase</keyword>
<comment type="caution">
    <text evidence="3">The sequence shown here is derived from an EMBL/GenBank/DDBJ whole genome shotgun (WGS) entry which is preliminary data.</text>
</comment>
<dbReference type="PANTHER" id="PTHR45947:SF3">
    <property type="entry name" value="SULFOQUINOVOSYL TRANSFERASE SQD2"/>
    <property type="match status" value="1"/>
</dbReference>
<dbReference type="Proteomes" id="UP000461409">
    <property type="component" value="Unassembled WGS sequence"/>
</dbReference>
<evidence type="ECO:0000313" key="4">
    <source>
        <dbReference type="Proteomes" id="UP000461409"/>
    </source>
</evidence>
<protein>
    <submittedName>
        <fullName evidence="3">Glycosyltransferase</fullName>
    </submittedName>
</protein>
<reference evidence="3 4" key="2">
    <citation type="submission" date="2020-02" db="EMBL/GenBank/DDBJ databases">
        <title>Erythrobacter dongmakensis sp. nov., isolated from a tidal mudflat.</title>
        <authorList>
            <person name="Kim I.S."/>
        </authorList>
    </citation>
    <scope>NUCLEOTIDE SEQUENCE [LARGE SCALE GENOMIC DNA]</scope>
    <source>
        <strain evidence="3 4">GH3-10</strain>
    </source>
</reference>
<evidence type="ECO:0000259" key="1">
    <source>
        <dbReference type="Pfam" id="PF00534"/>
    </source>
</evidence>
<reference evidence="3 4" key="1">
    <citation type="submission" date="2019-12" db="EMBL/GenBank/DDBJ databases">
        <authorList>
            <person name="Lee S.D."/>
        </authorList>
    </citation>
    <scope>NUCLEOTIDE SEQUENCE [LARGE SCALE GENOMIC DNA]</scope>
    <source>
        <strain evidence="3 4">GH3-10</strain>
    </source>
</reference>
<evidence type="ECO:0000259" key="2">
    <source>
        <dbReference type="Pfam" id="PF13579"/>
    </source>
</evidence>
<accession>A0A844XB16</accession>
<dbReference type="InterPro" id="IPR050194">
    <property type="entry name" value="Glycosyltransferase_grp1"/>
</dbReference>
<organism evidence="3 4">
    <name type="scientific">Aurantiacibacter rhizosphaerae</name>
    <dbReference type="NCBI Taxonomy" id="2691582"/>
    <lineage>
        <taxon>Bacteria</taxon>
        <taxon>Pseudomonadati</taxon>
        <taxon>Pseudomonadota</taxon>
        <taxon>Alphaproteobacteria</taxon>
        <taxon>Sphingomonadales</taxon>
        <taxon>Erythrobacteraceae</taxon>
        <taxon>Aurantiacibacter</taxon>
    </lineage>
</organism>
<dbReference type="SUPFAM" id="SSF53756">
    <property type="entry name" value="UDP-Glycosyltransferase/glycogen phosphorylase"/>
    <property type="match status" value="1"/>
</dbReference>
<dbReference type="InterPro" id="IPR001296">
    <property type="entry name" value="Glyco_trans_1"/>
</dbReference>
<evidence type="ECO:0000313" key="3">
    <source>
        <dbReference type="EMBL" id="MWV26983.1"/>
    </source>
</evidence>
<keyword evidence="4" id="KW-1185">Reference proteome</keyword>
<dbReference type="EMBL" id="WUBR01000001">
    <property type="protein sequence ID" value="MWV26983.1"/>
    <property type="molecule type" value="Genomic_DNA"/>
</dbReference>
<feature type="domain" description="Glycosyl transferase family 1" evidence="1">
    <location>
        <begin position="220"/>
        <end position="371"/>
    </location>
</feature>
<dbReference type="Pfam" id="PF13579">
    <property type="entry name" value="Glyco_trans_4_4"/>
    <property type="match status" value="1"/>
</dbReference>
<feature type="domain" description="Glycosyltransferase subfamily 4-like N-terminal" evidence="2">
    <location>
        <begin position="27"/>
        <end position="196"/>
    </location>
</feature>
<sequence length="394" mass="42673">MHDSNCGSSPLKILLYAPNYLPATRYGGPVRSSHGLARGLVRRGHRVDVVTTNVDGEGVLDVPVGQVVDMEGVRVRYFPTSAPRRIYYSPEMLAAVESEVDTYDAVHTNGMFLWPGLAIARAAVRARKPLFISPRGMLVPEMIAGKSKHIKRLWIASLERRYLKQASAIHVTSESEADGIRQLGLDLAKVAILPNGVDLPKDEPSASDVEAEWVGVDRGERVAFLARLDWTKGLDLAIEAVARHPTATLLIAGPDQIGLQSALEKQLVRQDGSCAGRFVGQLDDQRKWAFLAGADLLLAPSVKESFGMSVAEALCIGTPVICTPGVGASSIVERISPGLVVERHPDVLAEVVKEALLDPTRSAQLGKIAKAMMAEEYGWDAIADRMAALYRQTQ</sequence>
<dbReference type="AlphaFoldDB" id="A0A844XB16"/>
<gene>
    <name evidence="3" type="ORF">GRF63_03595</name>
</gene>
<dbReference type="Pfam" id="PF00534">
    <property type="entry name" value="Glycos_transf_1"/>
    <property type="match status" value="1"/>
</dbReference>
<dbReference type="Gene3D" id="3.40.50.2000">
    <property type="entry name" value="Glycogen Phosphorylase B"/>
    <property type="match status" value="2"/>
</dbReference>
<proteinExistence type="predicted"/>
<dbReference type="InterPro" id="IPR028098">
    <property type="entry name" value="Glyco_trans_4-like_N"/>
</dbReference>
<name>A0A844XB16_9SPHN</name>
<dbReference type="PANTHER" id="PTHR45947">
    <property type="entry name" value="SULFOQUINOVOSYL TRANSFERASE SQD2"/>
    <property type="match status" value="1"/>
</dbReference>
<dbReference type="GO" id="GO:0016758">
    <property type="term" value="F:hexosyltransferase activity"/>
    <property type="evidence" value="ECO:0007669"/>
    <property type="project" value="TreeGrafter"/>
</dbReference>